<feature type="region of interest" description="Disordered" evidence="1">
    <location>
        <begin position="244"/>
        <end position="273"/>
    </location>
</feature>
<accession>A0A1I8HHD8</accession>
<reference evidence="4" key="1">
    <citation type="submission" date="2016-11" db="UniProtKB">
        <authorList>
            <consortium name="WormBaseParasite"/>
        </authorList>
    </citation>
    <scope>IDENTIFICATION</scope>
</reference>
<feature type="region of interest" description="Disordered" evidence="1">
    <location>
        <begin position="3631"/>
        <end position="3650"/>
    </location>
</feature>
<evidence type="ECO:0000259" key="2">
    <source>
        <dbReference type="PROSITE" id="PS50022"/>
    </source>
</evidence>
<dbReference type="SUPFAM" id="SSF49785">
    <property type="entry name" value="Galactose-binding domain-like"/>
    <property type="match status" value="1"/>
</dbReference>
<feature type="domain" description="F5/8 type C" evidence="2">
    <location>
        <begin position="1700"/>
        <end position="1852"/>
    </location>
</feature>
<evidence type="ECO:0000313" key="3">
    <source>
        <dbReference type="Proteomes" id="UP000095280"/>
    </source>
</evidence>
<dbReference type="Proteomes" id="UP000095280">
    <property type="component" value="Unplaced"/>
</dbReference>
<feature type="compositionally biased region" description="Basic and acidic residues" evidence="1">
    <location>
        <begin position="3662"/>
        <end position="3671"/>
    </location>
</feature>
<dbReference type="WBParaSite" id="maker-uti_cns_0006004-snap-gene-0.4-mRNA-1">
    <property type="protein sequence ID" value="maker-uti_cns_0006004-snap-gene-0.4-mRNA-1"/>
    <property type="gene ID" value="maker-uti_cns_0006004-snap-gene-0.4"/>
</dbReference>
<feature type="compositionally biased region" description="Polar residues" evidence="1">
    <location>
        <begin position="244"/>
        <end position="257"/>
    </location>
</feature>
<feature type="compositionally biased region" description="Low complexity" evidence="1">
    <location>
        <begin position="210"/>
        <end position="221"/>
    </location>
</feature>
<dbReference type="InterPro" id="IPR000421">
    <property type="entry name" value="FA58C"/>
</dbReference>
<dbReference type="InterPro" id="IPR052514">
    <property type="entry name" value="SAM-dependent_MTase"/>
</dbReference>
<sequence length="4716" mass="513907">PSRRQTHLVLLSRRCGQTAVLLILWLRGEQLLLRRRLVAGQRDALPHHVEPADALDDQLADERAQRGAAIGAKVQIDDNDSQEGAEGDHDHVQAVVVANQREVFHGGWGGLGQQQHQDEEGHEDVHAELHLGWRLGRQPEDDPGEAGEQNAGQYKNGEVERGAAPHEHPVAQGLVGAVVLLAVRDWKVTVRQRTTERICRRRRDGQMPGSSSPSVQEPNSSWQSCVSNGKCRISTGQVLLNSDCGTHSTEPSSYTTMRASRRSDSRSSAKFSNEVGEHADLREVFEQGVGPVPPVQMMVPPLVPQPAVRAQQLLVLVQVKDLHERQTELDLNQVVVLLDGPAQQAFLPTGTRPLISHIDSPIFKPLMLSVLLLSLAILAGPAVGQTFGNFTWVFEKLDYHPTTVTFGNVLRFRVNGTMDATSSSELRIEIYTASDNTSALFSICSPTIISIGSGLSGSINATVLNSQWIMESKGNDYRSERAILNVVNITNTGASGANSKIVFEFSAIVLNSPRMALNTSYYVSFGARYANQTKVWVGQAAYPWQNVTANTSATVSNLTLTGPSSLMIGETGVFTAKFTTGVMLNQIIMDIFAPLNTTDIMSVCFATIGEDSGRSFSCGPTSGNLTFPSRVLYDAASGEYRNAIATFDAGELINGAMRTGSTTDADNTVTFKIAAKMLNGSSVGTPYKFGIALQHNYAQIWTASVNVSAEAANWTTPSANPVMQLTQNMDYVMIGSTATVFLNMTLPRNSTTNYKVEVALPFNDSQALMTFQRIRILHVGRNMPCFYYNTNNVTLISSANDTNKDYIIFDLGPITDTGIRSGLYDDDIVIEISGLVLNHSLITSGGSLKVVAGVRYGNAIWVSSQNFTVVTTQPTYPINKQLQITLKNAMTVSTIYNGTTHAFWLDIYQPIGTHYGPMDIELITVMDNNRAVLSICDVQVLLLGDNFININTSSLTVTNVSTADDGFVDRVLIRFPSKYVSNVGMLDFPWSREKNTIRFQILTSITPHYITNTSNLFNDSLYWIGASVKYEENKLFVSRVGVDYDPTTTFNNISSVNESSFSTVQQTPNTTVWVGGTYTMQYNMTSVIQSYGRYVIDVVSLNENLHICRVGLAKRGVNVPCLGQMIEPNVTLANGSSTIVKEYQLDLLNFANVGQPCTKYSGSDNSGLFDVVLQVKSGTSGSVVSAGGVIYIGSKKLWVDGVNITINSTLPSIQFTPQFSLGLRNGSQNLVRNGTHTVVLEGYLPVDTLGEYSVDFLVPFNTSDRGKLHICSTRVVRVGWNLPCVNDTQLTRVFNDTYDSGATDRSQINLGFIQNIATSGAVVQEDNKIIIEADIYVNGTMTSVGETLWVGASVNISNSLVWVGSKSLTVTDTLPTITGLNPYITPAVTDTVQMNIFEERTFTFNVTIAESLTNFTLTIYSNATPASSEAKFTFRELNVTYKGTNICCQDKLNFVYSNVSTLGNTQVDVIMANAYVGNTGVFRRHQWSKYHKDSDVLQFKVKARLMDHEDNIANSVQYIYCNLTFSGETVSTNAPVMVNITATDKPSLQIFQTEVQNLSVYSKIPGADVQLAIRLNHTETSRGNAYGVNLFWYIPYVIGYSAFVSSVPFTVTVQNNTNASEGILITFPRITYTDDLYIVINATVDPLGALKYGSGITFITLLADAFYTHRNKPGSVVTTTAVNAYSPTFRAGLNVFVPDCANPLGMESGAIADCQITSSGYLGTDSPLHSRYNSTAAWTTLHRGPPFYGNEFLEINLGNRTRVSAVRLQSHKDDTNNKVDTFWFQYSEEGLLWFDVNSNNTNTKEVYTATYSGGSAYVKLNKAIVGRYIRILPLTGSPKTYSRSLRVEFYGCQQTTDVTPAEACYEVTTKATGFSHSRSYVISPKEGAIYACMLYRPGGRAHCSRSVDFGASWEALDSVISQIGFVLPTDSSIYGTAYDERSRMKSIDGGWSWFAISEEDYTTNLALGRRAIEIPWQDFGTNNATLLCPTYGMKYNDTFTARSPPGGVVSAGEEVHYRCAVSSDHVLPQKLHLHKNHSELAEQTARRPQEVRLSALDVQLDDDVPRADEAAQPLAPYRHHGDRVDHGSAELGRSADVAVVREVEEAQLVSGSDEVPHERRIERRRVEAQPQPEQVADVRVQRNDGQPESRGQQAVDTDVATRVEEGRVRHLQSQSHGCMDQLTLPFVTGLDGLRNSVYLRVDKHLHLGVIHVQQIGGRAAGPHNLEDSVIERVLQPAHGEPARHFLVRLGAAAQDVAERRLLEVHIAQLIVDFAKILALLLTACCVAFWALLEERQPAKMTQKSSKFNSISCRLDSTLCDALVEISSGAAQHVRCHSHLELREFDFRHPKFRSILCKDEKAFVRAGGSYPLCRLQHPFNIQLLDVVRRGSLVAKLLDMRNEFVQMFVYPENDAISMQIMTSKNWEPEIVHTTMRLALKVPNATFLDAGCNIGVYSLLAARLGLPVVSLDANIRNLLRLRLSLNAAALDAALVWNFIGSGDQLSFLNFPDDCNVGGATKFGRAVVDSIPVMPVRSERLCGLIGTRNVVIKLDIEGGEADFLRTSGCLFSQFRVAAVQIEILERHMPADDRAFVTDFFISRKYSAWRAQTLERLNLSAAKRQVGRTMLTLRYLRVLLLLACSTAYLCVRLYNSVSNSARVEMRPKNCVAYSELKNMSFLDPKLRHRLCVNAEAYKQTSAGFPLCKLATPFVPQIMQIIRKGSVPARIRDFNENLLQMFVYPGKDMISEAIKTSHEWERELVHTTMRLALKVPNATFLDAGCNIGVYSLLAARLGLPVVSLDANIRNLLRLRLSLNAAALDAALVWNFIGSGDQLSFLNFPDDCNVGGATKFGRAVVDSIPVMPVRSERLCGLIGTRNVVIKLDIEGGEADFLRTSGCLFSQFRVAAVQIEILERHMPADDRAFVTDFFISRKYSAWRAQTLERLNLSAAKRQVGRTMLTLRYLRVLLLLACSTAYLCVRLYNSVSNSARVEMRPKNCVAYSELKNMSFLDPKLRHRLCVNAEAYKQTSAGFPLCKLATPFVPQIMQIIRKGSVPARIRDFNENLLQMFVYPGKDMISEAIKTSHEWERELVHTTMRLALKVPNATFLDAGCNIGVYSLLAARLGLPVVSLDANIRNLLRLRLSLNAAALDAALVWNFIGSGDQLSFLNFPDDCNVGGATKFGRAVVDSIPVMPVRSERLCGLIGTRNVVIKLDIEGGEADFLRTSGCLFTQFRVVFVQMEFLRQHMVGTDSATIVDFFASRNYSAWRTPGLSALDKQLLKPHLSIPVGELGQAVPVGGLHGGLAAGQHGLDVTDLAGRRLRESEPGAQVIAHRPQPLGPIVIGEAAGHAEVAGVVRVVVAAAVGRVGGVERPHAERAKQPALRQLQGGAGSLGAEQEWCLWPQLPAFGVVGGIHVRQPAVAVVAGLGQPEARLELLGEVGGPVGPGDEPAAVLDALVRRTVPSAQQRSRDGAWRARRGCRPAPSRPFCPSRCRSSSGLPPTTKGQLRPAVTRKPSGRMCESSCGPALRSTKSMPSAWRCRASCITWRGRRKAHLVQRLHAVKHRLRIVGWEEAQHGIGKDAGTGRRHGNELADAVQPVPHGIAAVVPGADAAAAAQVGDEAVAQGAGVGQQHRAGVVPAAGEQQEAAQGDEGVAAPVAEQAGGEVREAGRDGQPRQLVGQRRRQRRQRRVGRVADELQGAERQTKQQAGGGRTGGQQHRAGPRQQGVVNAYDGRAKVGRDEVARDLPHRLQVLGQPGGQLGREAAPVNIVGQPVALPQIAAHRMSQILAQVDLPHQPAQPVQPAVDEVAEARHIVDAAALLGCAAEQQVGQVVSVQPETASSRDTPDSGDLQLSRDFFRAKQASSEGLSSRTRIATTWQEQSARLATHSGIVLQLTAPGGRCLKCRRPSPKATSCDFSSGRRSRASIEQPVRPLMTLGSRTNLAGVWLKVSSKITSPMLPLIGRDGTCGRESAVGAEKAVWAMRMTLWWLAGLCRVTATTESVTWSTNCSSKPSAARWACNSFSRRLPLVTAGSFSTWWGKLEFNFSGTCDFLAFKQHLPVAPSSEHPPSYLLHSLVQTSLLHHVDVMRHKLVVAAVAARGQQVVCRAGLHGARIVVSGVEQQGARHRRADGVAALALQVAYRRAAVSAMVTGLVRELGDPPADEDIVQPLRAGEQLASNVEVGPHSPGPVKHVLRHVQRSGVAVVEADSMEHPGGALGVLGHALPQEYVAVGLLGKVAHRVVVHHPAVVRHDADGPVRRVKDLPLAAGQGDVRPLVQEVVPHHRRVRCDPAEQLAIRVHEPGERSNAMGSSFADEMYHQLQATQFEFAPKFNFLETSNTIVQVLAQAGSGPVHGGGQVPDGQVVVLGGQVHAHPTAVPAIGRVWLQQQQLWGQRFQLAGGGAVPGHQVGGELGHQVVHVAQMLLRGNFVSKAVSFVVAPSDALGPVHDGPINQIGGSQVRCVHQVVGALGVLGNPGRIVGRVVEDEIGHRQQAELRLQPFDQGRNLRPIGGEGWIWFELVAQRVGRVGVAQLLQRREVNHVVAAGCRHRQAGQPAGQRAQALGQSNYQGEVCNSDNEVKAAVHSRHGERQLRLYHEASNGHSSLGRRLLATDSRTQKPEIKAASLADEQIGAGIETVQRVSRGEAQAAPGGSAEGRIGSGRVVGLEQQVAVLADQAVVQGEAQQIASPQAVQGSLCVQAVAERQLQHLAGVAVGVHE</sequence>
<feature type="region of interest" description="Disordered" evidence="1">
    <location>
        <begin position="3488"/>
        <end position="3523"/>
    </location>
</feature>
<dbReference type="InterPro" id="IPR008979">
    <property type="entry name" value="Galactose-bd-like_sf"/>
</dbReference>
<dbReference type="PROSITE" id="PS50022">
    <property type="entry name" value="FA58C_3"/>
    <property type="match status" value="1"/>
</dbReference>
<feature type="compositionally biased region" description="Basic residues" evidence="1">
    <location>
        <begin position="3678"/>
        <end position="3689"/>
    </location>
</feature>
<proteinExistence type="predicted"/>
<feature type="region of interest" description="Disordered" evidence="1">
    <location>
        <begin position="3659"/>
        <end position="3722"/>
    </location>
</feature>
<feature type="compositionally biased region" description="Basic and acidic residues" evidence="1">
    <location>
        <begin position="2114"/>
        <end position="2127"/>
    </location>
</feature>
<dbReference type="InterPro" id="IPR029063">
    <property type="entry name" value="SAM-dependent_MTases_sf"/>
</dbReference>
<dbReference type="InterPro" id="IPR036278">
    <property type="entry name" value="Sialidase_sf"/>
</dbReference>
<dbReference type="Pfam" id="PF00754">
    <property type="entry name" value="F5_F8_type_C"/>
    <property type="match status" value="1"/>
</dbReference>
<keyword evidence="3" id="KW-1185">Reference proteome</keyword>
<dbReference type="Gene3D" id="3.40.50.150">
    <property type="entry name" value="Vaccinia Virus protein VP39"/>
    <property type="match status" value="3"/>
</dbReference>
<evidence type="ECO:0000313" key="4">
    <source>
        <dbReference type="WBParaSite" id="maker-uti_cns_0006004-snap-gene-0.4-mRNA-1"/>
    </source>
</evidence>
<protein>
    <submittedName>
        <fullName evidence="4">F5/8 type C domain-containing protein</fullName>
    </submittedName>
</protein>
<feature type="region of interest" description="Disordered" evidence="1">
    <location>
        <begin position="199"/>
        <end position="221"/>
    </location>
</feature>
<evidence type="ECO:0000256" key="1">
    <source>
        <dbReference type="SAM" id="MobiDB-lite"/>
    </source>
</evidence>
<dbReference type="PANTHER" id="PTHR34203">
    <property type="entry name" value="METHYLTRANSFERASE, FKBM FAMILY PROTEIN"/>
    <property type="match status" value="1"/>
</dbReference>
<dbReference type="SMART" id="SM00231">
    <property type="entry name" value="FA58C"/>
    <property type="match status" value="1"/>
</dbReference>
<dbReference type="PANTHER" id="PTHR34203:SF15">
    <property type="entry name" value="SLL1173 PROTEIN"/>
    <property type="match status" value="1"/>
</dbReference>
<organism evidence="3 4">
    <name type="scientific">Macrostomum lignano</name>
    <dbReference type="NCBI Taxonomy" id="282301"/>
    <lineage>
        <taxon>Eukaryota</taxon>
        <taxon>Metazoa</taxon>
        <taxon>Spiralia</taxon>
        <taxon>Lophotrochozoa</taxon>
        <taxon>Platyhelminthes</taxon>
        <taxon>Rhabditophora</taxon>
        <taxon>Macrostomorpha</taxon>
        <taxon>Macrostomida</taxon>
        <taxon>Macrostomidae</taxon>
        <taxon>Macrostomum</taxon>
    </lineage>
</organism>
<dbReference type="SUPFAM" id="SSF53335">
    <property type="entry name" value="S-adenosyl-L-methionine-dependent methyltransferases"/>
    <property type="match status" value="3"/>
</dbReference>
<dbReference type="SUPFAM" id="SSF50939">
    <property type="entry name" value="Sialidases"/>
    <property type="match status" value="1"/>
</dbReference>
<name>A0A1I8HHD8_9PLAT</name>
<feature type="region of interest" description="Disordered" evidence="1">
    <location>
        <begin position="2108"/>
        <end position="2157"/>
    </location>
</feature>
<dbReference type="Gene3D" id="2.60.120.260">
    <property type="entry name" value="Galactose-binding domain-like"/>
    <property type="match status" value="1"/>
</dbReference>